<sequence length="262" mass="28567">MSDSTHPDRDAGGAEQPWTVGGAGVIDAETRHRYELAGFGRPSGLGTRPALLIIDVQYRTVGTRPMPFEEATGEFTTSCGETGWAAVERIGTLLRVFRENGWPVLYPHVAPKRGYDAGRLGAKVPGIMEIPEHGYDFVAEVAPAEGDVLLPKRHPSAFFGTPLTSYLVEAGVDTLVVTGCTTSGCVRSSVADAFSYNFRVAVPSDAVYDRSPVVHEVNLFDMAQKYADVSTTEQLLPRLAALRDDRNQRNQPNEQRTEGSRR</sequence>
<name>A0A286DKF1_9ACTN</name>
<protein>
    <submittedName>
        <fullName evidence="4">Nicotinamidase-related amidase</fullName>
    </submittedName>
</protein>
<evidence type="ECO:0000313" key="5">
    <source>
        <dbReference type="Proteomes" id="UP000219072"/>
    </source>
</evidence>
<dbReference type="AlphaFoldDB" id="A0A286DKF1"/>
<keyword evidence="1" id="KW-0378">Hydrolase</keyword>
<feature type="domain" description="Isochorismatase-like" evidence="3">
    <location>
        <begin position="50"/>
        <end position="234"/>
    </location>
</feature>
<dbReference type="PANTHER" id="PTHR43540">
    <property type="entry name" value="PEROXYUREIDOACRYLATE/UREIDOACRYLATE AMIDOHYDROLASE-RELATED"/>
    <property type="match status" value="1"/>
</dbReference>
<dbReference type="RefSeq" id="WP_097229214.1">
    <property type="nucleotide sequence ID" value="NZ_OCNE01000001.1"/>
</dbReference>
<reference evidence="4 5" key="1">
    <citation type="submission" date="2017-09" db="EMBL/GenBank/DDBJ databases">
        <authorList>
            <person name="Ehlers B."/>
            <person name="Leendertz F.H."/>
        </authorList>
    </citation>
    <scope>NUCLEOTIDE SEQUENCE [LARGE SCALE GENOMIC DNA]</scope>
    <source>
        <strain evidence="4 5">CGMCC 4.7095</strain>
    </source>
</reference>
<accession>A0A286DKF1</accession>
<dbReference type="Gene3D" id="3.40.50.850">
    <property type="entry name" value="Isochorismatase-like"/>
    <property type="match status" value="1"/>
</dbReference>
<evidence type="ECO:0000256" key="1">
    <source>
        <dbReference type="ARBA" id="ARBA00022801"/>
    </source>
</evidence>
<gene>
    <name evidence="4" type="ORF">SAMN06297387_101477</name>
</gene>
<dbReference type="InterPro" id="IPR000868">
    <property type="entry name" value="Isochorismatase-like_dom"/>
</dbReference>
<evidence type="ECO:0000256" key="2">
    <source>
        <dbReference type="SAM" id="MobiDB-lite"/>
    </source>
</evidence>
<dbReference type="Proteomes" id="UP000219072">
    <property type="component" value="Unassembled WGS sequence"/>
</dbReference>
<proteinExistence type="predicted"/>
<keyword evidence="5" id="KW-1185">Reference proteome</keyword>
<feature type="compositionally biased region" description="Basic and acidic residues" evidence="2">
    <location>
        <begin position="1"/>
        <end position="12"/>
    </location>
</feature>
<feature type="region of interest" description="Disordered" evidence="2">
    <location>
        <begin position="1"/>
        <end position="21"/>
    </location>
</feature>
<dbReference type="SUPFAM" id="SSF52499">
    <property type="entry name" value="Isochorismatase-like hydrolases"/>
    <property type="match status" value="1"/>
</dbReference>
<dbReference type="EMBL" id="OCNE01000001">
    <property type="protein sequence ID" value="SOD59091.1"/>
    <property type="molecule type" value="Genomic_DNA"/>
</dbReference>
<organism evidence="4 5">
    <name type="scientific">Streptomyces zhaozhouensis</name>
    <dbReference type="NCBI Taxonomy" id="1300267"/>
    <lineage>
        <taxon>Bacteria</taxon>
        <taxon>Bacillati</taxon>
        <taxon>Actinomycetota</taxon>
        <taxon>Actinomycetes</taxon>
        <taxon>Kitasatosporales</taxon>
        <taxon>Streptomycetaceae</taxon>
        <taxon>Streptomyces</taxon>
    </lineage>
</organism>
<dbReference type="Pfam" id="PF00857">
    <property type="entry name" value="Isochorismatase"/>
    <property type="match status" value="1"/>
</dbReference>
<evidence type="ECO:0000259" key="3">
    <source>
        <dbReference type="Pfam" id="PF00857"/>
    </source>
</evidence>
<dbReference type="OrthoDB" id="7500697at2"/>
<feature type="region of interest" description="Disordered" evidence="2">
    <location>
        <begin position="240"/>
        <end position="262"/>
    </location>
</feature>
<dbReference type="InterPro" id="IPR036380">
    <property type="entry name" value="Isochorismatase-like_sf"/>
</dbReference>
<dbReference type="InterPro" id="IPR050272">
    <property type="entry name" value="Isochorismatase-like_hydrls"/>
</dbReference>
<dbReference type="PANTHER" id="PTHR43540:SF1">
    <property type="entry name" value="ISOCHORISMATASE HYDROLASE"/>
    <property type="match status" value="1"/>
</dbReference>
<dbReference type="GO" id="GO:0016787">
    <property type="term" value="F:hydrolase activity"/>
    <property type="evidence" value="ECO:0007669"/>
    <property type="project" value="UniProtKB-KW"/>
</dbReference>
<evidence type="ECO:0000313" key="4">
    <source>
        <dbReference type="EMBL" id="SOD59091.1"/>
    </source>
</evidence>